<dbReference type="EMBL" id="REGN01001284">
    <property type="protein sequence ID" value="RNA35809.1"/>
    <property type="molecule type" value="Genomic_DNA"/>
</dbReference>
<organism evidence="1 2">
    <name type="scientific">Brachionus plicatilis</name>
    <name type="common">Marine rotifer</name>
    <name type="synonym">Brachionus muelleri</name>
    <dbReference type="NCBI Taxonomy" id="10195"/>
    <lineage>
        <taxon>Eukaryota</taxon>
        <taxon>Metazoa</taxon>
        <taxon>Spiralia</taxon>
        <taxon>Gnathifera</taxon>
        <taxon>Rotifera</taxon>
        <taxon>Eurotatoria</taxon>
        <taxon>Monogononta</taxon>
        <taxon>Pseudotrocha</taxon>
        <taxon>Ploima</taxon>
        <taxon>Brachionidae</taxon>
        <taxon>Brachionus</taxon>
    </lineage>
</organism>
<protein>
    <submittedName>
        <fullName evidence="1">Uncharacterized protein</fullName>
    </submittedName>
</protein>
<evidence type="ECO:0000313" key="1">
    <source>
        <dbReference type="EMBL" id="RNA35809.1"/>
    </source>
</evidence>
<dbReference type="Proteomes" id="UP000276133">
    <property type="component" value="Unassembled WGS sequence"/>
</dbReference>
<comment type="caution">
    <text evidence="1">The sequence shown here is derived from an EMBL/GenBank/DDBJ whole genome shotgun (WGS) entry which is preliminary data.</text>
</comment>
<evidence type="ECO:0000313" key="2">
    <source>
        <dbReference type="Proteomes" id="UP000276133"/>
    </source>
</evidence>
<gene>
    <name evidence="1" type="ORF">BpHYR1_001899</name>
</gene>
<sequence>MNISLLQTLKSKSISESPVRDLLRKAINCLVTKKKKLKLKENQSVLSKKQIQRRVVVIQESDKEQSNDESNEFRESLPDGITKASLIYLFIHLFNERLVGDKKVDQHPIILNLNVNEDVNNPNFFFHQLLFHLFKTKSRKEIRRA</sequence>
<name>A0A3M7SJA9_BRAPC</name>
<dbReference type="AlphaFoldDB" id="A0A3M7SJA9"/>
<keyword evidence="2" id="KW-1185">Reference proteome</keyword>
<accession>A0A3M7SJA9</accession>
<proteinExistence type="predicted"/>
<reference evidence="1 2" key="1">
    <citation type="journal article" date="2018" name="Sci. Rep.">
        <title>Genomic signatures of local adaptation to the degree of environmental predictability in rotifers.</title>
        <authorList>
            <person name="Franch-Gras L."/>
            <person name="Hahn C."/>
            <person name="Garcia-Roger E.M."/>
            <person name="Carmona M.J."/>
            <person name="Serra M."/>
            <person name="Gomez A."/>
        </authorList>
    </citation>
    <scope>NUCLEOTIDE SEQUENCE [LARGE SCALE GENOMIC DNA]</scope>
    <source>
        <strain evidence="1">HYR1</strain>
    </source>
</reference>